<feature type="region of interest" description="Disordered" evidence="1">
    <location>
        <begin position="49"/>
        <end position="78"/>
    </location>
</feature>
<dbReference type="Pfam" id="PF00168">
    <property type="entry name" value="C2"/>
    <property type="match status" value="1"/>
</dbReference>
<protein>
    <recommendedName>
        <fullName evidence="2">C2 domain-containing protein</fullName>
    </recommendedName>
</protein>
<dbReference type="SUPFAM" id="SSF49562">
    <property type="entry name" value="C2 domain (Calcium/lipid-binding domain, CaLB)"/>
    <property type="match status" value="1"/>
</dbReference>
<evidence type="ECO:0000313" key="3">
    <source>
        <dbReference type="EMBL" id="EKM61048.1"/>
    </source>
</evidence>
<evidence type="ECO:0000256" key="1">
    <source>
        <dbReference type="SAM" id="MobiDB-lite"/>
    </source>
</evidence>
<dbReference type="RefSeq" id="XP_007390482.1">
    <property type="nucleotide sequence ID" value="XM_007390420.1"/>
</dbReference>
<dbReference type="InParanoid" id="K5WAR9"/>
<reference evidence="3 4" key="1">
    <citation type="journal article" date="2012" name="BMC Genomics">
        <title>Comparative genomics of the white-rot fungi, Phanerochaete carnosa and P. chrysosporium, to elucidate the genetic basis of the distinct wood types they colonize.</title>
        <authorList>
            <person name="Suzuki H."/>
            <person name="MacDonald J."/>
            <person name="Syed K."/>
            <person name="Salamov A."/>
            <person name="Hori C."/>
            <person name="Aerts A."/>
            <person name="Henrissat B."/>
            <person name="Wiebenga A."/>
            <person name="vanKuyk P.A."/>
            <person name="Barry K."/>
            <person name="Lindquist E."/>
            <person name="LaButti K."/>
            <person name="Lapidus A."/>
            <person name="Lucas S."/>
            <person name="Coutinho P."/>
            <person name="Gong Y."/>
            <person name="Samejima M."/>
            <person name="Mahadevan R."/>
            <person name="Abou-Zaid M."/>
            <person name="de Vries R.P."/>
            <person name="Igarashi K."/>
            <person name="Yadav J.S."/>
            <person name="Grigoriev I.V."/>
            <person name="Master E.R."/>
        </authorList>
    </citation>
    <scope>NUCLEOTIDE SEQUENCE [LARGE SCALE GENOMIC DNA]</scope>
    <source>
        <strain evidence="3 4">HHB-10118-sp</strain>
    </source>
</reference>
<feature type="domain" description="C2" evidence="2">
    <location>
        <begin position="214"/>
        <end position="278"/>
    </location>
</feature>
<dbReference type="AlphaFoldDB" id="K5WAR9"/>
<feature type="non-terminal residue" evidence="3">
    <location>
        <position position="1"/>
    </location>
</feature>
<gene>
    <name evidence="3" type="ORF">PHACADRAFT_247380</name>
</gene>
<feature type="compositionally biased region" description="Low complexity" evidence="1">
    <location>
        <begin position="13"/>
        <end position="24"/>
    </location>
</feature>
<dbReference type="InterPro" id="IPR000008">
    <property type="entry name" value="C2_dom"/>
</dbReference>
<accession>K5WAR9</accession>
<organism evidence="3 4">
    <name type="scientific">Phanerochaete carnosa (strain HHB-10118-sp)</name>
    <name type="common">White-rot fungus</name>
    <name type="synonym">Peniophora carnosa</name>
    <dbReference type="NCBI Taxonomy" id="650164"/>
    <lineage>
        <taxon>Eukaryota</taxon>
        <taxon>Fungi</taxon>
        <taxon>Dikarya</taxon>
        <taxon>Basidiomycota</taxon>
        <taxon>Agaricomycotina</taxon>
        <taxon>Agaricomycetes</taxon>
        <taxon>Polyporales</taxon>
        <taxon>Phanerochaetaceae</taxon>
        <taxon>Phanerochaete</taxon>
    </lineage>
</organism>
<evidence type="ECO:0000313" key="4">
    <source>
        <dbReference type="Proteomes" id="UP000008370"/>
    </source>
</evidence>
<dbReference type="CDD" id="cd00030">
    <property type="entry name" value="C2"/>
    <property type="match status" value="1"/>
</dbReference>
<evidence type="ECO:0000259" key="2">
    <source>
        <dbReference type="Pfam" id="PF00168"/>
    </source>
</evidence>
<keyword evidence="4" id="KW-1185">Reference proteome</keyword>
<dbReference type="GeneID" id="18914070"/>
<dbReference type="OrthoDB" id="775356at2759"/>
<dbReference type="InterPro" id="IPR035892">
    <property type="entry name" value="C2_domain_sf"/>
</dbReference>
<name>K5WAR9_PHACS</name>
<dbReference type="HOGENOM" id="CLU_985361_0_0_1"/>
<proteinExistence type="predicted"/>
<sequence length="283" mass="32040">MHSALDSTPYAGSSSRHSSSMSMSGTPREFDVNVEVYVSKAATIYRKLNPPIPRKKSEKRDSLRNMPSSSDLGQRKVKEKSSWLSLARGAGGADHWRSAKCTLEEQDEGCFLNIYIENTALYAQVYVHVLHHTDIRHIHRSLFDRKDCLGLFPSANRQISISPTPTPEPLYLQFSDTDTLNLWLVLLRAYAMPEVYGRWINIQEGGLYRMWRQVDLTCIQARNLGAVRSADDSSQPEQEETSDMDVYCSLWVNGMLSGKTTVRKGLGCPDWHEGFTFSDLPPF</sequence>
<dbReference type="STRING" id="650164.K5WAR9"/>
<feature type="region of interest" description="Disordered" evidence="1">
    <location>
        <begin position="1"/>
        <end position="26"/>
    </location>
</feature>
<dbReference type="Gene3D" id="2.60.40.150">
    <property type="entry name" value="C2 domain"/>
    <property type="match status" value="1"/>
</dbReference>
<dbReference type="Proteomes" id="UP000008370">
    <property type="component" value="Unassembled WGS sequence"/>
</dbReference>
<dbReference type="EMBL" id="JH930468">
    <property type="protein sequence ID" value="EKM61048.1"/>
    <property type="molecule type" value="Genomic_DNA"/>
</dbReference>
<dbReference type="KEGG" id="pco:PHACADRAFT_247380"/>